<dbReference type="Proteomes" id="UP001056120">
    <property type="component" value="Linkage Group LG21"/>
</dbReference>
<accession>A0ACB9CG05</accession>
<evidence type="ECO:0000313" key="2">
    <source>
        <dbReference type="Proteomes" id="UP001056120"/>
    </source>
</evidence>
<dbReference type="EMBL" id="CM042038">
    <property type="protein sequence ID" value="KAI3733231.1"/>
    <property type="molecule type" value="Genomic_DNA"/>
</dbReference>
<organism evidence="1 2">
    <name type="scientific">Smallanthus sonchifolius</name>
    <dbReference type="NCBI Taxonomy" id="185202"/>
    <lineage>
        <taxon>Eukaryota</taxon>
        <taxon>Viridiplantae</taxon>
        <taxon>Streptophyta</taxon>
        <taxon>Embryophyta</taxon>
        <taxon>Tracheophyta</taxon>
        <taxon>Spermatophyta</taxon>
        <taxon>Magnoliopsida</taxon>
        <taxon>eudicotyledons</taxon>
        <taxon>Gunneridae</taxon>
        <taxon>Pentapetalae</taxon>
        <taxon>asterids</taxon>
        <taxon>campanulids</taxon>
        <taxon>Asterales</taxon>
        <taxon>Asteraceae</taxon>
        <taxon>Asteroideae</taxon>
        <taxon>Heliantheae alliance</taxon>
        <taxon>Millerieae</taxon>
        <taxon>Smallanthus</taxon>
    </lineage>
</organism>
<evidence type="ECO:0000313" key="1">
    <source>
        <dbReference type="EMBL" id="KAI3733231.1"/>
    </source>
</evidence>
<proteinExistence type="predicted"/>
<reference evidence="1 2" key="2">
    <citation type="journal article" date="2022" name="Mol. Ecol. Resour.">
        <title>The genomes of chicory, endive, great burdock and yacon provide insights into Asteraceae paleo-polyploidization history and plant inulin production.</title>
        <authorList>
            <person name="Fan W."/>
            <person name="Wang S."/>
            <person name="Wang H."/>
            <person name="Wang A."/>
            <person name="Jiang F."/>
            <person name="Liu H."/>
            <person name="Zhao H."/>
            <person name="Xu D."/>
            <person name="Zhang Y."/>
        </authorList>
    </citation>
    <scope>NUCLEOTIDE SEQUENCE [LARGE SCALE GENOMIC DNA]</scope>
    <source>
        <strain evidence="2">cv. Yunnan</strain>
        <tissue evidence="1">Leaves</tissue>
    </source>
</reference>
<name>A0ACB9CG05_9ASTR</name>
<comment type="caution">
    <text evidence="1">The sequence shown here is derived from an EMBL/GenBank/DDBJ whole genome shotgun (WGS) entry which is preliminary data.</text>
</comment>
<keyword evidence="2" id="KW-1185">Reference proteome</keyword>
<reference evidence="2" key="1">
    <citation type="journal article" date="2022" name="Mol. Ecol. Resour.">
        <title>The genomes of chicory, endive, great burdock and yacon provide insights into Asteraceae palaeo-polyploidization history and plant inulin production.</title>
        <authorList>
            <person name="Fan W."/>
            <person name="Wang S."/>
            <person name="Wang H."/>
            <person name="Wang A."/>
            <person name="Jiang F."/>
            <person name="Liu H."/>
            <person name="Zhao H."/>
            <person name="Xu D."/>
            <person name="Zhang Y."/>
        </authorList>
    </citation>
    <scope>NUCLEOTIDE SEQUENCE [LARGE SCALE GENOMIC DNA]</scope>
    <source>
        <strain evidence="2">cv. Yunnan</strain>
    </source>
</reference>
<gene>
    <name evidence="1" type="ORF">L1987_64451</name>
</gene>
<protein>
    <submittedName>
        <fullName evidence="1">Uncharacterized protein</fullName>
    </submittedName>
</protein>
<sequence>MSSSIDYKGADFELTPFGSGRRGCPGMSFGSATVELALSNLLYSFHWELPEGTKDIDTLKAEGVVMHKKNALLLVAKVPDNLWLQDFTTPQRGQVKTLEIKHSKRSIRHPIIIPLYMLMINYVVCI</sequence>